<dbReference type="InterPro" id="IPR029058">
    <property type="entry name" value="AB_hydrolase_fold"/>
</dbReference>
<gene>
    <name evidence="6" type="ORF">B0A52_06674</name>
</gene>
<feature type="compositionally biased region" description="Low complexity" evidence="5">
    <location>
        <begin position="831"/>
        <end position="843"/>
    </location>
</feature>
<dbReference type="Pfam" id="PF03403">
    <property type="entry name" value="PAF-AH_p_II"/>
    <property type="match status" value="1"/>
</dbReference>
<feature type="compositionally biased region" description="Polar residues" evidence="5">
    <location>
        <begin position="15"/>
        <end position="24"/>
    </location>
</feature>
<name>A0A438N1J8_EXOME</name>
<keyword evidence="4" id="KW-0443">Lipid metabolism</keyword>
<evidence type="ECO:0000256" key="3">
    <source>
        <dbReference type="ARBA" id="ARBA00022963"/>
    </source>
</evidence>
<dbReference type="Gene3D" id="3.40.50.1820">
    <property type="entry name" value="alpha/beta hydrolase"/>
    <property type="match status" value="1"/>
</dbReference>
<feature type="region of interest" description="Disordered" evidence="5">
    <location>
        <begin position="91"/>
        <end position="118"/>
    </location>
</feature>
<evidence type="ECO:0000256" key="1">
    <source>
        <dbReference type="ARBA" id="ARBA00013201"/>
    </source>
</evidence>
<accession>A0A438N1J8</accession>
<keyword evidence="3" id="KW-0442">Lipid degradation</keyword>
<dbReference type="GO" id="GO:0016042">
    <property type="term" value="P:lipid catabolic process"/>
    <property type="evidence" value="ECO:0007669"/>
    <property type="project" value="UniProtKB-KW"/>
</dbReference>
<dbReference type="PANTHER" id="PTHR10272">
    <property type="entry name" value="PLATELET-ACTIVATING FACTOR ACETYLHYDROLASE"/>
    <property type="match status" value="1"/>
</dbReference>
<dbReference type="EC" id="3.1.1.47" evidence="1"/>
<dbReference type="VEuPathDB" id="FungiDB:PV10_03691"/>
<feature type="region of interest" description="Disordered" evidence="5">
    <location>
        <begin position="1"/>
        <end position="30"/>
    </location>
</feature>
<dbReference type="PANTHER" id="PTHR10272:SF0">
    <property type="entry name" value="PLATELET-ACTIVATING FACTOR ACETYLHYDROLASE"/>
    <property type="match status" value="1"/>
</dbReference>
<evidence type="ECO:0000313" key="7">
    <source>
        <dbReference type="Proteomes" id="UP000288859"/>
    </source>
</evidence>
<feature type="region of interest" description="Disordered" evidence="5">
    <location>
        <begin position="893"/>
        <end position="926"/>
    </location>
</feature>
<evidence type="ECO:0000256" key="5">
    <source>
        <dbReference type="SAM" id="MobiDB-lite"/>
    </source>
</evidence>
<feature type="region of interest" description="Disordered" evidence="5">
    <location>
        <begin position="678"/>
        <end position="706"/>
    </location>
</feature>
<reference evidence="6 7" key="1">
    <citation type="submission" date="2017-03" db="EMBL/GenBank/DDBJ databases">
        <title>Genomes of endolithic fungi from Antarctica.</title>
        <authorList>
            <person name="Coleine C."/>
            <person name="Masonjones S."/>
            <person name="Stajich J.E."/>
        </authorList>
    </citation>
    <scope>NUCLEOTIDE SEQUENCE [LARGE SCALE GENOMIC DNA]</scope>
    <source>
        <strain evidence="6 7">CCFEE 6314</strain>
    </source>
</reference>
<evidence type="ECO:0000313" key="6">
    <source>
        <dbReference type="EMBL" id="RVX69610.1"/>
    </source>
</evidence>
<protein>
    <recommendedName>
        <fullName evidence="1">1-alkyl-2-acetylglycerophosphocholine esterase</fullName>
        <ecNumber evidence="1">3.1.1.47</ecNumber>
    </recommendedName>
</protein>
<sequence length="1323" mass="147855">MSAPPPTEGGLARMPTSQPQTGQPTVGYELDQTDYPTYLTGSRACDACRTSRVACDAIRAGYVAGNPEWKGSSTWIAKSRKSAVSSIVSARPFSHPVSPPTTESSVSSKSPEQVQKGNDCEPAVRILTNVSSTHLDHSTRLPPFDSLLFAPPLKSDPIPLDGVVRSPYDIANAEWGPWLDQIFDTPFQAIFGWWLGRYCCPLVDDPSSIIVVPPKDLFSALDASMADECHTANEESVIKSPYQRQKQNDQIDRALTQAVRAFASRWLPIVADGFTQQESLDEIIREFWRVSRKTMLTVINRVSYRSVLTLFLFGLTPIPLGISEEEESEGLTGQICVQAALQQVQRLRERQRNCQFSGAQVSPATDRMSNHPRATPLNEGYLKLESRAYWSALIFDTSASVSLNFRSSLTSGVHGFKTEPAWAVIKTFLADSFHSQTESWRIHGDGTEVSIEKACHILAAVAICKLYVWKMIAVVKEAVREGDTEDKVLEAWSSLMEALDMFKGTIRPLLGDCLRRLSFMGQDDKLNWYEVALHYHLGILMLVDAVEAAERPDLLCQLESARLDAEHEAFELIKYGLENEYTLFEPDTGRFRRGPITRSFIAVDPYPHHAVASVRLLNKAISRDFNRGNIQHDEYASLSSVLLEVLEQLPQSSKSVHAARQYLQRSVDDVRALFESRARPHVQSVPGSKNPKPRPPRSLRDKLPLYGKLPKYSGPYEVGIIDLEIPAREPQTFSDITRHKVHLIALETVLMTIYYPAHHEASRHLAVSSVRQKFRPTWLTRPRDQTSRGYAKFSSMPAWPTMAFFLMSTWYTKLPAYKNTALADHWPPWQTTPTDGTETTGQTGPPPTHGPSSPRFPLILFSHGLGGTRTAYSTVCGEFASHGFVVAAVEHRDGSGPRSVVNRPTAGDGSTSHTGSAPRINHEVKDSRNNHKVVDFIFPQADKHDINPGHTVDQELRNAQVDLRLAEIHEAYQIMQDISAGNGDKVAASNVRCRGAIGASKAGLDGIDWSQWKDRLLLDGVTMIGHSFGATTTVEMLRQTDRHRYITQGIVYDIWGMSVRPVSDDSSRRIRVPVLGINSEAFMYWPENFAVAKSIVEEALQHDQPAWLMTVRGTVHISQSDFCILYPHFASVLLKMTMNPVRAVDLNIDASLEFLSRVMPEHVSEHQPYMRALGDKKLLNLEVLHDLPTEHKPRKRWTAIDWPGFAWSTQRSGKQLNRKRQEKSTQVLHQLTTRTNVGQSGSTPVRKELDPALTAEAAQDGYVLVDIANLRASEMTKMMIKDVIAGCSPLRVAAKYDINPADLVVRLAWYGYEQGLRNGDMTK</sequence>
<dbReference type="VEuPathDB" id="FungiDB:PV10_03612"/>
<evidence type="ECO:0000256" key="2">
    <source>
        <dbReference type="ARBA" id="ARBA00022801"/>
    </source>
</evidence>
<proteinExistence type="predicted"/>
<dbReference type="OrthoDB" id="2363873at2759"/>
<evidence type="ECO:0000256" key="4">
    <source>
        <dbReference type="ARBA" id="ARBA00023098"/>
    </source>
</evidence>
<comment type="caution">
    <text evidence="6">The sequence shown here is derived from an EMBL/GenBank/DDBJ whole genome shotgun (WGS) entry which is preliminary data.</text>
</comment>
<keyword evidence="2" id="KW-0378">Hydrolase</keyword>
<dbReference type="Proteomes" id="UP000288859">
    <property type="component" value="Unassembled WGS sequence"/>
</dbReference>
<feature type="region of interest" description="Disordered" evidence="5">
    <location>
        <begin position="828"/>
        <end position="854"/>
    </location>
</feature>
<dbReference type="SUPFAM" id="SSF53474">
    <property type="entry name" value="alpha/beta-Hydrolases"/>
    <property type="match status" value="1"/>
</dbReference>
<dbReference type="VEuPathDB" id="FungiDB:PV10_03610"/>
<dbReference type="GO" id="GO:0003847">
    <property type="term" value="F:1-alkyl-2-acetylglycerophosphocholine esterase activity"/>
    <property type="evidence" value="ECO:0007669"/>
    <property type="project" value="UniProtKB-EC"/>
</dbReference>
<feature type="compositionally biased region" description="Low complexity" evidence="5">
    <location>
        <begin position="100"/>
        <end position="116"/>
    </location>
</feature>
<dbReference type="EMBL" id="NAJM01000028">
    <property type="protein sequence ID" value="RVX69610.1"/>
    <property type="molecule type" value="Genomic_DNA"/>
</dbReference>
<organism evidence="6 7">
    <name type="scientific">Exophiala mesophila</name>
    <name type="common">Black yeast-like fungus</name>
    <dbReference type="NCBI Taxonomy" id="212818"/>
    <lineage>
        <taxon>Eukaryota</taxon>
        <taxon>Fungi</taxon>
        <taxon>Dikarya</taxon>
        <taxon>Ascomycota</taxon>
        <taxon>Pezizomycotina</taxon>
        <taxon>Eurotiomycetes</taxon>
        <taxon>Chaetothyriomycetidae</taxon>
        <taxon>Chaetothyriales</taxon>
        <taxon>Herpotrichiellaceae</taxon>
        <taxon>Exophiala</taxon>
    </lineage>
</organism>